<evidence type="ECO:0000256" key="1">
    <source>
        <dbReference type="ARBA" id="ARBA00007406"/>
    </source>
</evidence>
<dbReference type="InterPro" id="IPR020831">
    <property type="entry name" value="GlycerAld/Erythrose_P_DH"/>
</dbReference>
<proteinExistence type="inferred from homology"/>
<keyword evidence="4" id="KW-1185">Reference proteome</keyword>
<sequence>MSQPKSNSGNQVSNQRWPLLSWISQQLFMLESLLLFIQVSLSIEWDFSLCMTSSAQEEIPWVEAGAEYVVKSTGVFTDKAKGSAHLKGGAKKMLILFLMLAEQPTVFLPLQRLFMTNLVLSKVL</sequence>
<dbReference type="Gene3D" id="3.40.50.720">
    <property type="entry name" value="NAD(P)-binding Rossmann-like Domain"/>
    <property type="match status" value="1"/>
</dbReference>
<dbReference type="InterPro" id="IPR036291">
    <property type="entry name" value="NAD(P)-bd_dom_sf"/>
</dbReference>
<dbReference type="GO" id="GO:0006096">
    <property type="term" value="P:glycolytic process"/>
    <property type="evidence" value="ECO:0007669"/>
    <property type="project" value="TreeGrafter"/>
</dbReference>
<gene>
    <name evidence="3" type="ORF">VFH_V142120</name>
</gene>
<evidence type="ECO:0000256" key="2">
    <source>
        <dbReference type="ARBA" id="ARBA00023002"/>
    </source>
</evidence>
<protein>
    <submittedName>
        <fullName evidence="3">Uncharacterized protein</fullName>
    </submittedName>
</protein>
<dbReference type="PANTHER" id="PTHR10836">
    <property type="entry name" value="GLYCERALDEHYDE 3-PHOSPHATE DEHYDROGENASE"/>
    <property type="match status" value="1"/>
</dbReference>
<evidence type="ECO:0000313" key="3">
    <source>
        <dbReference type="EMBL" id="CAI8614692.1"/>
    </source>
</evidence>
<dbReference type="Proteomes" id="UP001157006">
    <property type="component" value="Chromosome 5"/>
</dbReference>
<dbReference type="EMBL" id="OX451740">
    <property type="protein sequence ID" value="CAI8614692.1"/>
    <property type="molecule type" value="Genomic_DNA"/>
</dbReference>
<dbReference type="PANTHER" id="PTHR10836:SF76">
    <property type="entry name" value="GLYCERALDEHYDE-3-PHOSPHATE DEHYDROGENASE-RELATED"/>
    <property type="match status" value="1"/>
</dbReference>
<dbReference type="AlphaFoldDB" id="A0AAV1AX01"/>
<dbReference type="SUPFAM" id="SSF51735">
    <property type="entry name" value="NAD(P)-binding Rossmann-fold domains"/>
    <property type="match status" value="1"/>
</dbReference>
<name>A0AAV1AX01_VICFA</name>
<accession>A0AAV1AX01</accession>
<dbReference type="GO" id="GO:0005829">
    <property type="term" value="C:cytosol"/>
    <property type="evidence" value="ECO:0007669"/>
    <property type="project" value="TreeGrafter"/>
</dbReference>
<evidence type="ECO:0000313" key="4">
    <source>
        <dbReference type="Proteomes" id="UP001157006"/>
    </source>
</evidence>
<dbReference type="GO" id="GO:0004365">
    <property type="term" value="F:glyceraldehyde-3-phosphate dehydrogenase (NAD+) (phosphorylating) activity"/>
    <property type="evidence" value="ECO:0007669"/>
    <property type="project" value="TreeGrafter"/>
</dbReference>
<reference evidence="3 4" key="1">
    <citation type="submission" date="2023-01" db="EMBL/GenBank/DDBJ databases">
        <authorList>
            <person name="Kreplak J."/>
        </authorList>
    </citation>
    <scope>NUCLEOTIDE SEQUENCE [LARGE SCALE GENOMIC DNA]</scope>
</reference>
<organism evidence="3 4">
    <name type="scientific">Vicia faba</name>
    <name type="common">Broad bean</name>
    <name type="synonym">Faba vulgaris</name>
    <dbReference type="NCBI Taxonomy" id="3906"/>
    <lineage>
        <taxon>Eukaryota</taxon>
        <taxon>Viridiplantae</taxon>
        <taxon>Streptophyta</taxon>
        <taxon>Embryophyta</taxon>
        <taxon>Tracheophyta</taxon>
        <taxon>Spermatophyta</taxon>
        <taxon>Magnoliopsida</taxon>
        <taxon>eudicotyledons</taxon>
        <taxon>Gunneridae</taxon>
        <taxon>Pentapetalae</taxon>
        <taxon>rosids</taxon>
        <taxon>fabids</taxon>
        <taxon>Fabales</taxon>
        <taxon>Fabaceae</taxon>
        <taxon>Papilionoideae</taxon>
        <taxon>50 kb inversion clade</taxon>
        <taxon>NPAAA clade</taxon>
        <taxon>Hologalegina</taxon>
        <taxon>IRL clade</taxon>
        <taxon>Fabeae</taxon>
        <taxon>Vicia</taxon>
    </lineage>
</organism>
<comment type="similarity">
    <text evidence="1">Belongs to the glyceraldehyde-3-phosphate dehydrogenase family.</text>
</comment>
<keyword evidence="2" id="KW-0560">Oxidoreductase</keyword>